<dbReference type="Pfam" id="PF03588">
    <property type="entry name" value="Leu_Phe_trans"/>
    <property type="match status" value="1"/>
</dbReference>
<dbReference type="InterPro" id="IPR042203">
    <property type="entry name" value="Leu/Phe-tRNA_Trfase_C"/>
</dbReference>
<keyword evidence="2 4" id="KW-0808">Transferase</keyword>
<comment type="catalytic activity">
    <reaction evidence="4">
        <text>L-phenylalanyl-tRNA(Phe) + an N-terminal L-alpha-aminoacyl-[protein] = an N-terminal L-phenylalanyl-L-alpha-aminoacyl-[protein] + tRNA(Phe)</text>
        <dbReference type="Rhea" id="RHEA:43632"/>
        <dbReference type="Rhea" id="RHEA-COMP:9668"/>
        <dbReference type="Rhea" id="RHEA-COMP:9699"/>
        <dbReference type="Rhea" id="RHEA-COMP:10636"/>
        <dbReference type="Rhea" id="RHEA-COMP:10637"/>
        <dbReference type="ChEBI" id="CHEBI:78442"/>
        <dbReference type="ChEBI" id="CHEBI:78531"/>
        <dbReference type="ChEBI" id="CHEBI:78597"/>
        <dbReference type="ChEBI" id="CHEBI:83561"/>
        <dbReference type="EC" id="2.3.2.6"/>
    </reaction>
</comment>
<proteinExistence type="inferred from homology"/>
<dbReference type="HAMAP" id="MF_00688">
    <property type="entry name" value="Leu_Phe_trans"/>
    <property type="match status" value="1"/>
</dbReference>
<dbReference type="EMBL" id="JARXRN010000028">
    <property type="protein sequence ID" value="MDH5831657.1"/>
    <property type="molecule type" value="Genomic_DNA"/>
</dbReference>
<keyword evidence="6" id="KW-1185">Reference proteome</keyword>
<dbReference type="PANTHER" id="PTHR30098">
    <property type="entry name" value="LEUCYL/PHENYLALANYL-TRNA--PROTEIN TRANSFERASE"/>
    <property type="match status" value="1"/>
</dbReference>
<evidence type="ECO:0000256" key="3">
    <source>
        <dbReference type="ARBA" id="ARBA00023315"/>
    </source>
</evidence>
<comment type="catalytic activity">
    <reaction evidence="4">
        <text>N-terminal L-arginyl-[protein] + L-leucyl-tRNA(Leu) = N-terminal L-leucyl-L-arginyl-[protein] + tRNA(Leu) + H(+)</text>
        <dbReference type="Rhea" id="RHEA:50416"/>
        <dbReference type="Rhea" id="RHEA-COMP:9613"/>
        <dbReference type="Rhea" id="RHEA-COMP:9622"/>
        <dbReference type="Rhea" id="RHEA-COMP:12672"/>
        <dbReference type="Rhea" id="RHEA-COMP:12673"/>
        <dbReference type="ChEBI" id="CHEBI:15378"/>
        <dbReference type="ChEBI" id="CHEBI:64719"/>
        <dbReference type="ChEBI" id="CHEBI:78442"/>
        <dbReference type="ChEBI" id="CHEBI:78494"/>
        <dbReference type="ChEBI" id="CHEBI:133044"/>
        <dbReference type="EC" id="2.3.2.6"/>
    </reaction>
</comment>
<comment type="catalytic activity">
    <reaction evidence="4">
        <text>N-terminal L-lysyl-[protein] + L-leucyl-tRNA(Leu) = N-terminal L-leucyl-L-lysyl-[protein] + tRNA(Leu) + H(+)</text>
        <dbReference type="Rhea" id="RHEA:12340"/>
        <dbReference type="Rhea" id="RHEA-COMP:9613"/>
        <dbReference type="Rhea" id="RHEA-COMP:9622"/>
        <dbReference type="Rhea" id="RHEA-COMP:12670"/>
        <dbReference type="Rhea" id="RHEA-COMP:12671"/>
        <dbReference type="ChEBI" id="CHEBI:15378"/>
        <dbReference type="ChEBI" id="CHEBI:65249"/>
        <dbReference type="ChEBI" id="CHEBI:78442"/>
        <dbReference type="ChEBI" id="CHEBI:78494"/>
        <dbReference type="ChEBI" id="CHEBI:133043"/>
        <dbReference type="EC" id="2.3.2.6"/>
    </reaction>
</comment>
<keyword evidence="1 4" id="KW-0963">Cytoplasm</keyword>
<evidence type="ECO:0000256" key="2">
    <source>
        <dbReference type="ARBA" id="ARBA00022679"/>
    </source>
</evidence>
<dbReference type="Gene3D" id="3.40.630.70">
    <property type="entry name" value="Leucyl/phenylalanyl-tRNA-protein transferase, C-terminal domain"/>
    <property type="match status" value="1"/>
</dbReference>
<accession>A0ABT6JM90</accession>
<protein>
    <recommendedName>
        <fullName evidence="4">Leucyl/phenylalanyl-tRNA--protein transferase</fullName>
        <ecNumber evidence="4">2.3.2.6</ecNumber>
    </recommendedName>
    <alternativeName>
        <fullName evidence="4">L/F-transferase</fullName>
    </alternativeName>
    <alternativeName>
        <fullName evidence="4">Leucyltransferase</fullName>
    </alternativeName>
    <alternativeName>
        <fullName evidence="4">Phenyalanyltransferase</fullName>
    </alternativeName>
</protein>
<comment type="similarity">
    <text evidence="4">Belongs to the L/F-transferase family.</text>
</comment>
<sequence length="243" mass="26373">MPASLIRSFGRSRLRVARALLALARRMSGGDGDALMPALFDAQPLRADTLVRAYANGLFPMADEASGRVHWFDPPVRGVLPIDGVQPGKETRRVARQKRFRVTLDTAFDQVIGHCAGNARRQQGSWITDEVAGAYRALHRMGAAHSIEVWQGDALVGGLYGVAIGGYFAGESQFHLVNNAGAVGFAHLCASLRASGFLLHDVQFLKPHLAKMGAFELPRAEFRHRLAEAIARPARLALSPDVD</sequence>
<dbReference type="GO" id="GO:0008914">
    <property type="term" value="F:leucyl-tRNA--protein transferase activity"/>
    <property type="evidence" value="ECO:0007669"/>
    <property type="project" value="UniProtKB-EC"/>
</dbReference>
<dbReference type="NCBIfam" id="TIGR00667">
    <property type="entry name" value="aat"/>
    <property type="match status" value="1"/>
</dbReference>
<evidence type="ECO:0000313" key="5">
    <source>
        <dbReference type="EMBL" id="MDH5831657.1"/>
    </source>
</evidence>
<dbReference type="SUPFAM" id="SSF55729">
    <property type="entry name" value="Acyl-CoA N-acyltransferases (Nat)"/>
    <property type="match status" value="1"/>
</dbReference>
<comment type="subcellular location">
    <subcellularLocation>
        <location evidence="4">Cytoplasm</location>
    </subcellularLocation>
</comment>
<reference evidence="5 6" key="1">
    <citation type="submission" date="2023-04" db="EMBL/GenBank/DDBJ databases">
        <title>Luteimonas sp. M1R5S18.</title>
        <authorList>
            <person name="Sun J.-Q."/>
        </authorList>
    </citation>
    <scope>NUCLEOTIDE SEQUENCE [LARGE SCALE GENOMIC DNA]</scope>
    <source>
        <strain evidence="5 6">M1R5S18</strain>
    </source>
</reference>
<evidence type="ECO:0000256" key="1">
    <source>
        <dbReference type="ARBA" id="ARBA00022490"/>
    </source>
</evidence>
<dbReference type="Proteomes" id="UP001156831">
    <property type="component" value="Unassembled WGS sequence"/>
</dbReference>
<gene>
    <name evidence="4 5" type="primary">aat</name>
    <name evidence="5" type="ORF">QFW80_14130</name>
</gene>
<evidence type="ECO:0000313" key="6">
    <source>
        <dbReference type="Proteomes" id="UP001156831"/>
    </source>
</evidence>
<dbReference type="RefSeq" id="WP_280602617.1">
    <property type="nucleotide sequence ID" value="NZ_JARXRN010000028.1"/>
</dbReference>
<comment type="function">
    <text evidence="4">Functions in the N-end rule pathway of protein degradation where it conjugates Leu, Phe and, less efficiently, Met from aminoacyl-tRNAs to the N-termini of proteins containing an N-terminal arginine or lysine.</text>
</comment>
<keyword evidence="3 4" id="KW-0012">Acyltransferase</keyword>
<name>A0ABT6JM90_9GAMM</name>
<organism evidence="5 6">
    <name type="scientific">Luteimonas rhizosphaericola</name>
    <dbReference type="NCBI Taxonomy" id="3042024"/>
    <lineage>
        <taxon>Bacteria</taxon>
        <taxon>Pseudomonadati</taxon>
        <taxon>Pseudomonadota</taxon>
        <taxon>Gammaproteobacteria</taxon>
        <taxon>Lysobacterales</taxon>
        <taxon>Lysobacteraceae</taxon>
        <taxon>Luteimonas</taxon>
    </lineage>
</organism>
<comment type="caution">
    <text evidence="5">The sequence shown here is derived from an EMBL/GenBank/DDBJ whole genome shotgun (WGS) entry which is preliminary data.</text>
</comment>
<dbReference type="EC" id="2.3.2.6" evidence="4"/>
<dbReference type="InterPro" id="IPR004616">
    <property type="entry name" value="Leu/Phe-tRNA_Trfase"/>
</dbReference>
<dbReference type="InterPro" id="IPR016181">
    <property type="entry name" value="Acyl_CoA_acyltransferase"/>
</dbReference>
<evidence type="ECO:0000256" key="4">
    <source>
        <dbReference type="HAMAP-Rule" id="MF_00688"/>
    </source>
</evidence>
<dbReference type="PANTHER" id="PTHR30098:SF2">
    <property type="entry name" value="LEUCYL_PHENYLALANYL-TRNA--PROTEIN TRANSFERASE"/>
    <property type="match status" value="1"/>
</dbReference>